<name>A0AAE0PLW0_SORBR</name>
<keyword evidence="2" id="KW-0479">Metal-binding</keyword>
<accession>A0AAE0PLW0</accession>
<protein>
    <submittedName>
        <fullName evidence="6">Beta-lactamase-like protein</fullName>
    </submittedName>
</protein>
<dbReference type="GO" id="GO:0016787">
    <property type="term" value="F:hydrolase activity"/>
    <property type="evidence" value="ECO:0007669"/>
    <property type="project" value="UniProtKB-KW"/>
</dbReference>
<gene>
    <name evidence="6" type="ORF">B0T20DRAFT_493767</name>
</gene>
<dbReference type="Proteomes" id="UP001281003">
    <property type="component" value="Unassembled WGS sequence"/>
</dbReference>
<dbReference type="PANTHER" id="PTHR42978">
    <property type="entry name" value="QUORUM-QUENCHING LACTONASE YTNP-RELATED-RELATED"/>
    <property type="match status" value="1"/>
</dbReference>
<dbReference type="CDD" id="cd07730">
    <property type="entry name" value="metallo-hydrolase-like_MBL-fold"/>
    <property type="match status" value="1"/>
</dbReference>
<proteinExistence type="inferred from homology"/>
<keyword evidence="7" id="KW-1185">Reference proteome</keyword>
<reference evidence="6" key="1">
    <citation type="journal article" date="2023" name="Mol. Phylogenet. Evol.">
        <title>Genome-scale phylogeny and comparative genomics of the fungal order Sordariales.</title>
        <authorList>
            <person name="Hensen N."/>
            <person name="Bonometti L."/>
            <person name="Westerberg I."/>
            <person name="Brannstrom I.O."/>
            <person name="Guillou S."/>
            <person name="Cros-Aarteil S."/>
            <person name="Calhoun S."/>
            <person name="Haridas S."/>
            <person name="Kuo A."/>
            <person name="Mondo S."/>
            <person name="Pangilinan J."/>
            <person name="Riley R."/>
            <person name="LaButti K."/>
            <person name="Andreopoulos B."/>
            <person name="Lipzen A."/>
            <person name="Chen C."/>
            <person name="Yan M."/>
            <person name="Daum C."/>
            <person name="Ng V."/>
            <person name="Clum A."/>
            <person name="Steindorff A."/>
            <person name="Ohm R.A."/>
            <person name="Martin F."/>
            <person name="Silar P."/>
            <person name="Natvig D.O."/>
            <person name="Lalanne C."/>
            <person name="Gautier V."/>
            <person name="Ament-Velasquez S.L."/>
            <person name="Kruys A."/>
            <person name="Hutchinson M.I."/>
            <person name="Powell A.J."/>
            <person name="Barry K."/>
            <person name="Miller A.N."/>
            <person name="Grigoriev I.V."/>
            <person name="Debuchy R."/>
            <person name="Gladieux P."/>
            <person name="Hiltunen Thoren M."/>
            <person name="Johannesson H."/>
        </authorList>
    </citation>
    <scope>NUCLEOTIDE SEQUENCE</scope>
    <source>
        <strain evidence="6">FGSC 1904</strain>
    </source>
</reference>
<evidence type="ECO:0000313" key="6">
    <source>
        <dbReference type="EMBL" id="KAK3402406.1"/>
    </source>
</evidence>
<dbReference type="EMBL" id="JAUTDP010000002">
    <property type="protein sequence ID" value="KAK3402406.1"/>
    <property type="molecule type" value="Genomic_DNA"/>
</dbReference>
<dbReference type="PANTHER" id="PTHR42978:SF5">
    <property type="entry name" value="METALLO-BETA-LACTAMASE DOMAIN-CONTAINING PROTEIN"/>
    <property type="match status" value="1"/>
</dbReference>
<dbReference type="Pfam" id="PF00753">
    <property type="entry name" value="Lactamase_B"/>
    <property type="match status" value="1"/>
</dbReference>
<keyword evidence="4" id="KW-0862">Zinc</keyword>
<evidence type="ECO:0000256" key="1">
    <source>
        <dbReference type="ARBA" id="ARBA00007749"/>
    </source>
</evidence>
<evidence type="ECO:0000313" key="7">
    <source>
        <dbReference type="Proteomes" id="UP001281003"/>
    </source>
</evidence>
<organism evidence="6 7">
    <name type="scientific">Sordaria brevicollis</name>
    <dbReference type="NCBI Taxonomy" id="83679"/>
    <lineage>
        <taxon>Eukaryota</taxon>
        <taxon>Fungi</taxon>
        <taxon>Dikarya</taxon>
        <taxon>Ascomycota</taxon>
        <taxon>Pezizomycotina</taxon>
        <taxon>Sordariomycetes</taxon>
        <taxon>Sordariomycetidae</taxon>
        <taxon>Sordariales</taxon>
        <taxon>Sordariaceae</taxon>
        <taxon>Sordaria</taxon>
    </lineage>
</organism>
<comment type="similarity">
    <text evidence="1">Belongs to the metallo-beta-lactamase superfamily.</text>
</comment>
<reference evidence="6" key="2">
    <citation type="submission" date="2023-07" db="EMBL/GenBank/DDBJ databases">
        <authorList>
            <consortium name="Lawrence Berkeley National Laboratory"/>
            <person name="Haridas S."/>
            <person name="Hensen N."/>
            <person name="Bonometti L."/>
            <person name="Westerberg I."/>
            <person name="Brannstrom I.O."/>
            <person name="Guillou S."/>
            <person name="Cros-Aarteil S."/>
            <person name="Calhoun S."/>
            <person name="Kuo A."/>
            <person name="Mondo S."/>
            <person name="Pangilinan J."/>
            <person name="Riley R."/>
            <person name="LaButti K."/>
            <person name="Andreopoulos B."/>
            <person name="Lipzen A."/>
            <person name="Chen C."/>
            <person name="Yanf M."/>
            <person name="Daum C."/>
            <person name="Ng V."/>
            <person name="Clum A."/>
            <person name="Steindorff A."/>
            <person name="Ohm R."/>
            <person name="Martin F."/>
            <person name="Silar P."/>
            <person name="Natvig D."/>
            <person name="Lalanne C."/>
            <person name="Gautier V."/>
            <person name="Ament-velasquez S.L."/>
            <person name="Kruys A."/>
            <person name="Hutchinson M.I."/>
            <person name="Powell A.J."/>
            <person name="Barry K."/>
            <person name="Miller A.N."/>
            <person name="Grigoriev I.V."/>
            <person name="Debuchy R."/>
            <person name="Gladieux P."/>
            <person name="Thoren M.H."/>
            <person name="Johannesson H."/>
        </authorList>
    </citation>
    <scope>NUCLEOTIDE SEQUENCE</scope>
    <source>
        <strain evidence="6">FGSC 1904</strain>
    </source>
</reference>
<dbReference type="InterPro" id="IPR051013">
    <property type="entry name" value="MBL_superfamily_lactonases"/>
</dbReference>
<dbReference type="GO" id="GO:0046872">
    <property type="term" value="F:metal ion binding"/>
    <property type="evidence" value="ECO:0007669"/>
    <property type="project" value="UniProtKB-KW"/>
</dbReference>
<dbReference type="SUPFAM" id="SSF56281">
    <property type="entry name" value="Metallo-hydrolase/oxidoreductase"/>
    <property type="match status" value="1"/>
</dbReference>
<keyword evidence="3" id="KW-0378">Hydrolase</keyword>
<dbReference type="InterPro" id="IPR036866">
    <property type="entry name" value="RibonucZ/Hydroxyglut_hydro"/>
</dbReference>
<evidence type="ECO:0000256" key="2">
    <source>
        <dbReference type="ARBA" id="ARBA00022723"/>
    </source>
</evidence>
<comment type="caution">
    <text evidence="6">The sequence shown here is derived from an EMBL/GenBank/DDBJ whole genome shotgun (WGS) entry which is preliminary data.</text>
</comment>
<dbReference type="Gene3D" id="3.60.15.10">
    <property type="entry name" value="Ribonuclease Z/Hydroxyacylglutathione hydrolase-like"/>
    <property type="match status" value="1"/>
</dbReference>
<dbReference type="InterPro" id="IPR001279">
    <property type="entry name" value="Metallo-B-lactamas"/>
</dbReference>
<dbReference type="AlphaFoldDB" id="A0AAE0PLW0"/>
<evidence type="ECO:0000256" key="4">
    <source>
        <dbReference type="ARBA" id="ARBA00022833"/>
    </source>
</evidence>
<sequence length="403" mass="44295">MPPPTPNLSLPPSPSGGATVTVSIINTTATIHGVPARAFVSPPQPGHDYLAAPIFAFLIQHPTTNRSLLFDNGLRKDTENMPPALLHHFKEINWTLSAQKNVADILKENGFDTKKIEAVVWSHYHFDHTGDVTTLGPQASLIVGPGFKAGLLPGYPSNPDSPILESDYEGRELIEVDFTPAATDGKSWPRLKIGQFPAIDYFSDGSFYLLDAPGHAIGHMCGLARVTSVEKDGYDSFICLGGDAVHHVGEIRPSLYKPLPEEISPNPFLPLSAGCDSKCPGAAIAKLLPQPELPTRSFYEAARGEAWHHDVEQTIETAGKLQEPDALENVFVAIAHDDSLLDVVDFYPETMNDFVKKGWVQKGHWRFLRDLRDGLKTKEEKGGVEEVEYWPHNRTWGPVEGKE</sequence>
<evidence type="ECO:0000256" key="3">
    <source>
        <dbReference type="ARBA" id="ARBA00022801"/>
    </source>
</evidence>
<evidence type="ECO:0000259" key="5">
    <source>
        <dbReference type="Pfam" id="PF00753"/>
    </source>
</evidence>
<feature type="domain" description="Metallo-beta-lactamase" evidence="5">
    <location>
        <begin position="54"/>
        <end position="135"/>
    </location>
</feature>